<sequence>MMASVILVVGFMGMIQAVTIGSEMLATARRQTLAAQILNHEMEKLRLISWTSMPATATDVTVGIDCTFWPTWVGGRNYAVNEVVTYNGAWYRCTVASPANTLPTDTGFWTATTTALSTDIVNREGVVLSLERTTVDLIASEMKEISFTIEWTKGGTTTAAATATGTWLQRLSFQGSAPIARTYTRRSTTWFTKYGLNHAIQRS</sequence>
<gene>
    <name evidence="1" type="ORF">Verru16b_01526</name>
</gene>
<dbReference type="EMBL" id="CP016094">
    <property type="protein sequence ID" value="AOS44464.1"/>
    <property type="molecule type" value="Genomic_DNA"/>
</dbReference>
<dbReference type="KEGG" id="obg:Verru16b_01526"/>
<organism evidence="1 2">
    <name type="scientific">Lacunisphaera limnophila</name>
    <dbReference type="NCBI Taxonomy" id="1838286"/>
    <lineage>
        <taxon>Bacteria</taxon>
        <taxon>Pseudomonadati</taxon>
        <taxon>Verrucomicrobiota</taxon>
        <taxon>Opitutia</taxon>
        <taxon>Opitutales</taxon>
        <taxon>Opitutaceae</taxon>
        <taxon>Lacunisphaera</taxon>
    </lineage>
</organism>
<dbReference type="STRING" id="1838286.Verru16b_01526"/>
<keyword evidence="2" id="KW-1185">Reference proteome</keyword>
<dbReference type="RefSeq" id="WP_069961710.1">
    <property type="nucleotide sequence ID" value="NZ_CP016094.1"/>
</dbReference>
<protein>
    <recommendedName>
        <fullName evidence="3">Carbohydrate binding domain protein</fullName>
    </recommendedName>
</protein>
<dbReference type="Gene3D" id="2.10.10.20">
    <property type="entry name" value="Carbohydrate-binding module superfamily 5/12"/>
    <property type="match status" value="1"/>
</dbReference>
<dbReference type="AlphaFoldDB" id="A0A1D8AU89"/>
<evidence type="ECO:0000313" key="2">
    <source>
        <dbReference type="Proteomes" id="UP000095228"/>
    </source>
</evidence>
<reference evidence="1 2" key="1">
    <citation type="submission" date="2016-06" db="EMBL/GenBank/DDBJ databases">
        <title>Three novel species with peptidoglycan cell walls form the new genus Lacunisphaera gen. nov. in the family Opitutaceae of the verrucomicrobial subdivision 4.</title>
        <authorList>
            <person name="Rast P."/>
            <person name="Gloeckner I."/>
            <person name="Jogler M."/>
            <person name="Boedeker C."/>
            <person name="Jeske O."/>
            <person name="Wiegand S."/>
            <person name="Reinhardt R."/>
            <person name="Schumann P."/>
            <person name="Rohde M."/>
            <person name="Spring S."/>
            <person name="Gloeckner F.O."/>
            <person name="Jogler C."/>
        </authorList>
    </citation>
    <scope>NUCLEOTIDE SEQUENCE [LARGE SCALE GENOMIC DNA]</scope>
    <source>
        <strain evidence="1 2">IG16b</strain>
    </source>
</reference>
<accession>A0A1D8AU89</accession>
<dbReference type="Proteomes" id="UP000095228">
    <property type="component" value="Chromosome"/>
</dbReference>
<evidence type="ECO:0008006" key="3">
    <source>
        <dbReference type="Google" id="ProtNLM"/>
    </source>
</evidence>
<name>A0A1D8AU89_9BACT</name>
<proteinExistence type="predicted"/>
<dbReference type="OrthoDB" id="197011at2"/>
<evidence type="ECO:0000313" key="1">
    <source>
        <dbReference type="EMBL" id="AOS44464.1"/>
    </source>
</evidence>